<evidence type="ECO:0000256" key="3">
    <source>
        <dbReference type="ARBA" id="ARBA00022448"/>
    </source>
</evidence>
<dbReference type="PANTHER" id="PTHR30386">
    <property type="entry name" value="MEMBRANE FUSION SUBUNIT OF EMRAB-TOLC MULTIDRUG EFFLUX PUMP"/>
    <property type="match status" value="1"/>
</dbReference>
<comment type="subcellular location">
    <subcellularLocation>
        <location evidence="1">Cell inner membrane</location>
        <topology evidence="1">Single-pass membrane protein</topology>
    </subcellularLocation>
</comment>
<reference evidence="13 14" key="1">
    <citation type="submission" date="2020-07" db="EMBL/GenBank/DDBJ databases">
        <authorList>
            <person name="Feng X."/>
        </authorList>
    </citation>
    <scope>NUCLEOTIDE SEQUENCE [LARGE SCALE GENOMIC DNA]</scope>
    <source>
        <strain evidence="13 14">JCM23202</strain>
    </source>
</reference>
<dbReference type="InterPro" id="IPR058982">
    <property type="entry name" value="Beta-barrel_AprE"/>
</dbReference>
<feature type="coiled-coil region" evidence="9">
    <location>
        <begin position="195"/>
        <end position="244"/>
    </location>
</feature>
<dbReference type="Pfam" id="PF26002">
    <property type="entry name" value="Beta-barrel_AprE"/>
    <property type="match status" value="1"/>
</dbReference>
<evidence type="ECO:0000256" key="5">
    <source>
        <dbReference type="ARBA" id="ARBA00022519"/>
    </source>
</evidence>
<dbReference type="NCBIfam" id="TIGR01843">
    <property type="entry name" value="type_I_hlyD"/>
    <property type="match status" value="1"/>
</dbReference>
<dbReference type="Proteomes" id="UP000526501">
    <property type="component" value="Unassembled WGS sequence"/>
</dbReference>
<dbReference type="Gene3D" id="2.40.30.170">
    <property type="match status" value="1"/>
</dbReference>
<keyword evidence="5" id="KW-0997">Cell inner membrane</keyword>
<comment type="similarity">
    <text evidence="2">Belongs to the membrane fusion protein (MFP) (TC 8.A.1) family.</text>
</comment>
<dbReference type="InterPro" id="IPR058781">
    <property type="entry name" value="HH_AprE-like"/>
</dbReference>
<dbReference type="PROSITE" id="PS00543">
    <property type="entry name" value="HLYD_FAMILY"/>
    <property type="match status" value="1"/>
</dbReference>
<dbReference type="Pfam" id="PF25994">
    <property type="entry name" value="HH_AprE"/>
    <property type="match status" value="1"/>
</dbReference>
<dbReference type="PRINTS" id="PR01490">
    <property type="entry name" value="RTXTOXIND"/>
</dbReference>
<feature type="domain" description="AprE-like beta-barrel" evidence="12">
    <location>
        <begin position="286"/>
        <end position="375"/>
    </location>
</feature>
<keyword evidence="3" id="KW-0813">Transport</keyword>
<organism evidence="13 14">
    <name type="scientific">Pelagicoccus albus</name>
    <dbReference type="NCBI Taxonomy" id="415222"/>
    <lineage>
        <taxon>Bacteria</taxon>
        <taxon>Pseudomonadati</taxon>
        <taxon>Verrucomicrobiota</taxon>
        <taxon>Opitutia</taxon>
        <taxon>Puniceicoccales</taxon>
        <taxon>Pelagicoccaceae</taxon>
        <taxon>Pelagicoccus</taxon>
    </lineage>
</organism>
<evidence type="ECO:0000313" key="14">
    <source>
        <dbReference type="Proteomes" id="UP000526501"/>
    </source>
</evidence>
<proteinExistence type="inferred from homology"/>
<evidence type="ECO:0000259" key="11">
    <source>
        <dbReference type="Pfam" id="PF25994"/>
    </source>
</evidence>
<evidence type="ECO:0000256" key="9">
    <source>
        <dbReference type="SAM" id="Coils"/>
    </source>
</evidence>
<evidence type="ECO:0000256" key="1">
    <source>
        <dbReference type="ARBA" id="ARBA00004377"/>
    </source>
</evidence>
<evidence type="ECO:0000256" key="2">
    <source>
        <dbReference type="ARBA" id="ARBA00009477"/>
    </source>
</evidence>
<keyword evidence="4" id="KW-1003">Cell membrane</keyword>
<dbReference type="PANTHER" id="PTHR30386:SF26">
    <property type="entry name" value="TRANSPORT PROTEIN COMB"/>
    <property type="match status" value="1"/>
</dbReference>
<protein>
    <submittedName>
        <fullName evidence="13">HlyD family type I secretion periplasmic adaptor subunit</fullName>
    </submittedName>
</protein>
<keyword evidence="14" id="KW-1185">Reference proteome</keyword>
<gene>
    <name evidence="13" type="ORF">H5P27_03740</name>
</gene>
<evidence type="ECO:0000256" key="6">
    <source>
        <dbReference type="ARBA" id="ARBA00022692"/>
    </source>
</evidence>
<evidence type="ECO:0000259" key="12">
    <source>
        <dbReference type="Pfam" id="PF26002"/>
    </source>
</evidence>
<dbReference type="InterPro" id="IPR010129">
    <property type="entry name" value="T1SS_HlyD"/>
</dbReference>
<sequence>MKPTKSDLDFVADSKAAFLENRSPYASMLLLVIVGLAAAFTFWAGTSSVDEITKGQGKIVPGKFLQVVQNLEGGMLAKLNVSEGDVVLEKDPLLELDTTAFTANLNDSTTQRDSLLATISRLEAEASDRSKIEFPEQILEKRPDLVESETRLFDSKRVNLEESIQHLTKSLSLKTEELEMTRPLAEKGIVSQVELLRLESAMNDTEAELARIRSEYTKDALAQKSEAEVQLARIEQSIVAFKDKIRRASVLAPVSGIINKVHFNTIGGVIRSGEPIIEIVPLENELIVEAKVLPSDIAFIHPGQEATVKLTAYDFSIYGGLKGVVEHISADTMMDEQGDSYYTIRVRTGERTLKTGKEKFKVIPGMQAEVDILTGEKTILDYIFKPLMRAKMNALTER</sequence>
<evidence type="ECO:0000256" key="10">
    <source>
        <dbReference type="SAM" id="Phobius"/>
    </source>
</evidence>
<dbReference type="RefSeq" id="WP_185659040.1">
    <property type="nucleotide sequence ID" value="NZ_CAWPOO010000006.1"/>
</dbReference>
<keyword evidence="9" id="KW-0175">Coiled coil</keyword>
<feature type="domain" description="AprE-like long alpha-helical hairpin" evidence="11">
    <location>
        <begin position="102"/>
        <end position="171"/>
    </location>
</feature>
<dbReference type="AlphaFoldDB" id="A0A7X1E7H6"/>
<comment type="caution">
    <text evidence="13">The sequence shown here is derived from an EMBL/GenBank/DDBJ whole genome shotgun (WGS) entry which is preliminary data.</text>
</comment>
<feature type="transmembrane region" description="Helical" evidence="10">
    <location>
        <begin position="25"/>
        <end position="44"/>
    </location>
</feature>
<dbReference type="InterPro" id="IPR050739">
    <property type="entry name" value="MFP"/>
</dbReference>
<keyword evidence="6 10" id="KW-0812">Transmembrane</keyword>
<dbReference type="EMBL" id="JACHVC010000006">
    <property type="protein sequence ID" value="MBC2605148.1"/>
    <property type="molecule type" value="Genomic_DNA"/>
</dbReference>
<dbReference type="GO" id="GO:0005886">
    <property type="term" value="C:plasma membrane"/>
    <property type="evidence" value="ECO:0007669"/>
    <property type="project" value="UniProtKB-SubCell"/>
</dbReference>
<keyword evidence="7 10" id="KW-1133">Transmembrane helix</keyword>
<dbReference type="GO" id="GO:0009306">
    <property type="term" value="P:protein secretion"/>
    <property type="evidence" value="ECO:0007669"/>
    <property type="project" value="InterPro"/>
</dbReference>
<evidence type="ECO:0000313" key="13">
    <source>
        <dbReference type="EMBL" id="MBC2605148.1"/>
    </source>
</evidence>
<dbReference type="InterPro" id="IPR006144">
    <property type="entry name" value="Secretion_HlyD_CS"/>
</dbReference>
<keyword evidence="8 10" id="KW-0472">Membrane</keyword>
<accession>A0A7X1E7H6</accession>
<evidence type="ECO:0000256" key="8">
    <source>
        <dbReference type="ARBA" id="ARBA00023136"/>
    </source>
</evidence>
<evidence type="ECO:0000256" key="7">
    <source>
        <dbReference type="ARBA" id="ARBA00022989"/>
    </source>
</evidence>
<name>A0A7X1E7H6_9BACT</name>
<evidence type="ECO:0000256" key="4">
    <source>
        <dbReference type="ARBA" id="ARBA00022475"/>
    </source>
</evidence>